<evidence type="ECO:0000313" key="3">
    <source>
        <dbReference type="Proteomes" id="UP000261082"/>
    </source>
</evidence>
<keyword evidence="3" id="KW-1185">Reference proteome</keyword>
<feature type="signal peptide" evidence="1">
    <location>
        <begin position="1"/>
        <end position="19"/>
    </location>
</feature>
<gene>
    <name evidence="2" type="ORF">DZ858_14495</name>
</gene>
<dbReference type="RefSeq" id="WP_117160373.1">
    <property type="nucleotide sequence ID" value="NZ_QVID01000002.1"/>
</dbReference>
<proteinExistence type="predicted"/>
<name>A0A3E1Q8G9_9FLAO</name>
<evidence type="ECO:0000256" key="1">
    <source>
        <dbReference type="SAM" id="SignalP"/>
    </source>
</evidence>
<accession>A0A3E1Q8G9</accession>
<dbReference type="Proteomes" id="UP000261082">
    <property type="component" value="Unassembled WGS sequence"/>
</dbReference>
<feature type="chain" id="PRO_5017698649" evidence="1">
    <location>
        <begin position="20"/>
        <end position="394"/>
    </location>
</feature>
<evidence type="ECO:0000313" key="2">
    <source>
        <dbReference type="EMBL" id="RFN58426.1"/>
    </source>
</evidence>
<dbReference type="EMBL" id="QVID01000002">
    <property type="protein sequence ID" value="RFN58426.1"/>
    <property type="molecule type" value="Genomic_DNA"/>
</dbReference>
<dbReference type="AlphaFoldDB" id="A0A3E1Q8G9"/>
<organism evidence="2 3">
    <name type="scientific">Marixanthomonas ophiurae</name>
    <dbReference type="NCBI Taxonomy" id="387659"/>
    <lineage>
        <taxon>Bacteria</taxon>
        <taxon>Pseudomonadati</taxon>
        <taxon>Bacteroidota</taxon>
        <taxon>Flavobacteriia</taxon>
        <taxon>Flavobacteriales</taxon>
        <taxon>Flavobacteriaceae</taxon>
        <taxon>Marixanthomonas</taxon>
    </lineage>
</organism>
<comment type="caution">
    <text evidence="2">The sequence shown here is derived from an EMBL/GenBank/DDBJ whole genome shotgun (WGS) entry which is preliminary data.</text>
</comment>
<reference evidence="2 3" key="1">
    <citation type="journal article" date="2007" name="Int. J. Syst. Evol. Microbiol.">
        <title>Marixanthomonas ophiurae gen. nov., sp. nov., a marine bacterium of the family Flavobacteriaceae isolated from a deep-sea brittle star.</title>
        <authorList>
            <person name="Romanenko L.A."/>
            <person name="Uchino M."/>
            <person name="Frolova G.M."/>
            <person name="Mikhailov V.V."/>
        </authorList>
    </citation>
    <scope>NUCLEOTIDE SEQUENCE [LARGE SCALE GENOMIC DNA]</scope>
    <source>
        <strain evidence="2 3">KMM 3046</strain>
    </source>
</reference>
<dbReference type="OrthoDB" id="921445at2"/>
<protein>
    <submittedName>
        <fullName evidence="2">tRNA modification GTPase</fullName>
    </submittedName>
</protein>
<sequence>MKKTILILLVSFLSLNTFAQIKFEKGYFINNQGIKTNCLIKNMDWRDSPTEIEYKLSENEKVKKASIATIKEFKVSETQKYERHIVEIDRSSDVLSRINYKKKPTFKEEQLFLKVLVEGNATLYLYKDSNLSRYFYKTETKEIEQLVFKKYIIETYKVAENNRYKQQLWNNLKCDDYSMNSIDKIGYNAGNLTRFFVKYNECINAEYYDYTKNQNKLVFNLSIRPGVRFSTLVIDNAIRNSSFTDFGNNTSFSIGLEGEFKLPFNKNKWALIVEPTYQYLKTEKENQQTIKVDYTSVEVPAGLRHYFFLNDKSKIFINASYVFDFSLNSVIEFEESTDLEVKSSTNFAFGIGYNFNDRYSAEFRIATKRRILNSYLFWGSEYNNVSFILGYTIF</sequence>
<keyword evidence="1" id="KW-0732">Signal</keyword>